<dbReference type="VEuPathDB" id="ToxoDB:BESB_035820"/>
<dbReference type="GeneID" id="40308563"/>
<proteinExistence type="predicted"/>
<dbReference type="InterPro" id="IPR013809">
    <property type="entry name" value="ENTH"/>
</dbReference>
<dbReference type="STRING" id="94643.A0A2A9MIV2"/>
<evidence type="ECO:0000256" key="1">
    <source>
        <dbReference type="SAM" id="MobiDB-lite"/>
    </source>
</evidence>
<gene>
    <name evidence="3" type="ORF">BESB_035820</name>
</gene>
<organism evidence="3 4">
    <name type="scientific">Besnoitia besnoiti</name>
    <name type="common">Apicomplexan protozoan</name>
    <dbReference type="NCBI Taxonomy" id="94643"/>
    <lineage>
        <taxon>Eukaryota</taxon>
        <taxon>Sar</taxon>
        <taxon>Alveolata</taxon>
        <taxon>Apicomplexa</taxon>
        <taxon>Conoidasida</taxon>
        <taxon>Coccidia</taxon>
        <taxon>Eucoccidiorida</taxon>
        <taxon>Eimeriorina</taxon>
        <taxon>Sarcocystidae</taxon>
        <taxon>Besnoitia</taxon>
    </lineage>
</organism>
<evidence type="ECO:0000259" key="2">
    <source>
        <dbReference type="PROSITE" id="PS50942"/>
    </source>
</evidence>
<reference evidence="3 4" key="1">
    <citation type="submission" date="2017-09" db="EMBL/GenBank/DDBJ databases">
        <title>Genome sequencing of Besnoitia besnoiti strain Bb-Ger1.</title>
        <authorList>
            <person name="Schares G."/>
            <person name="Venepally P."/>
            <person name="Lorenzi H.A."/>
        </authorList>
    </citation>
    <scope>NUCLEOTIDE SEQUENCE [LARGE SCALE GENOMIC DNA]</scope>
    <source>
        <strain evidence="3 4">Bb-Ger1</strain>
    </source>
</reference>
<dbReference type="CDD" id="cd03571">
    <property type="entry name" value="ENTH"/>
    <property type="match status" value="1"/>
</dbReference>
<dbReference type="SMART" id="SM00273">
    <property type="entry name" value="ENTH"/>
    <property type="match status" value="1"/>
</dbReference>
<feature type="region of interest" description="Disordered" evidence="1">
    <location>
        <begin position="224"/>
        <end position="326"/>
    </location>
</feature>
<name>A0A2A9MIV2_BESBE</name>
<dbReference type="GO" id="GO:0030276">
    <property type="term" value="F:clathrin binding"/>
    <property type="evidence" value="ECO:0007669"/>
    <property type="project" value="TreeGrafter"/>
</dbReference>
<feature type="domain" description="ENTH" evidence="2">
    <location>
        <begin position="34"/>
        <end position="165"/>
    </location>
</feature>
<dbReference type="KEGG" id="bbes:BESB_035820"/>
<feature type="compositionally biased region" description="Low complexity" evidence="1">
    <location>
        <begin position="234"/>
        <end position="247"/>
    </location>
</feature>
<accession>A0A2A9MIV2</accession>
<sequence length="708" mass="71793">MSSLFSQEKIDKLADKLGVFVTAASEKVKEVTEKTLNKDTPLEKNLKEATSDKNWGCATTVLSEIAQCSFNCTDYLLIMKFMWSALAEPPKKWRRIFKALTLLEYLLKNGNDRVVEDTRENQFALRVLQQFSFTEEGRDKGAGIREKAKLICRLAFDPELLKEERETAQKNRNKYVGIGARGECTSFSSAASISSATSFSSAPNSFSSFNASNKIAARARAGDVHTAGRPFGPSRSAAGALGSTTGSGAKGRDGRGTPRGALDCSTTDGASAGRRSPTAEDPHGKGAKDDDRKSGSTGKKKKNEKEDDKHHRRRQKERSQITPSDDLLALDEDFQSATLAAPAARVPPVFSDDSLFGNDDNWSGFTAASSASTETAAKTIAAGASAAAGGGALPFELFPAPPAPWSAQSGVQAGNQAADSSAANDLFGGFQAAPPQSASGGAAAVSSGLSSLDFFAAPTPTVSALPQSQNASLAGGDKNPFSAPPAPAASQQRPTEGFFADSAFATFSMNVAGDGAQPQNRLATGDASMGRAALSVAATGLPSTRSPQQAASFGAASASPASSAFPAASPLATATGAAPAAGPGAMPNLFPAPQAATPSFYGQAPVNAFGGGAQPAPSLPTFPLQPAASQSGAAFPAFPQASSAPFFGAQGGAGAGAPAAGAFGAFQAAPAPAPLLGALSAGAPAPGGMRLMSPFPGAPAPGVGKTGA</sequence>
<protein>
    <submittedName>
        <fullName evidence="3">ENTH domain-containing protein</fullName>
    </submittedName>
</protein>
<dbReference type="Proteomes" id="UP000224006">
    <property type="component" value="Chromosome II"/>
</dbReference>
<dbReference type="GO" id="GO:0030125">
    <property type="term" value="C:clathrin vesicle coat"/>
    <property type="evidence" value="ECO:0007669"/>
    <property type="project" value="TreeGrafter"/>
</dbReference>
<dbReference type="PANTHER" id="PTHR12276:SF45">
    <property type="entry name" value="CLATHRIN INTERACTOR 1"/>
    <property type="match status" value="1"/>
</dbReference>
<evidence type="ECO:0000313" key="4">
    <source>
        <dbReference type="Proteomes" id="UP000224006"/>
    </source>
</evidence>
<dbReference type="GO" id="GO:0005886">
    <property type="term" value="C:plasma membrane"/>
    <property type="evidence" value="ECO:0007669"/>
    <property type="project" value="TreeGrafter"/>
</dbReference>
<dbReference type="PROSITE" id="PS50942">
    <property type="entry name" value="ENTH"/>
    <property type="match status" value="1"/>
</dbReference>
<dbReference type="GO" id="GO:0005543">
    <property type="term" value="F:phospholipid binding"/>
    <property type="evidence" value="ECO:0007669"/>
    <property type="project" value="TreeGrafter"/>
</dbReference>
<dbReference type="FunFam" id="1.25.40.90:FF:000006">
    <property type="entry name" value="Clathrin interactor 1"/>
    <property type="match status" value="1"/>
</dbReference>
<dbReference type="AlphaFoldDB" id="A0A2A9MIV2"/>
<dbReference type="EMBL" id="NWUJ01000002">
    <property type="protein sequence ID" value="PFH37124.1"/>
    <property type="molecule type" value="Genomic_DNA"/>
</dbReference>
<dbReference type="GO" id="GO:0005768">
    <property type="term" value="C:endosome"/>
    <property type="evidence" value="ECO:0007669"/>
    <property type="project" value="TreeGrafter"/>
</dbReference>
<dbReference type="OrthoDB" id="333200at2759"/>
<evidence type="ECO:0000313" key="3">
    <source>
        <dbReference type="EMBL" id="PFH37124.1"/>
    </source>
</evidence>
<dbReference type="Gene3D" id="1.25.40.90">
    <property type="match status" value="1"/>
</dbReference>
<feature type="region of interest" description="Disordered" evidence="1">
    <location>
        <begin position="466"/>
        <end position="493"/>
    </location>
</feature>
<comment type="caution">
    <text evidence="3">The sequence shown here is derived from an EMBL/GenBank/DDBJ whole genome shotgun (WGS) entry which is preliminary data.</text>
</comment>
<dbReference type="InterPro" id="IPR008942">
    <property type="entry name" value="ENTH_VHS"/>
</dbReference>
<keyword evidence="4" id="KW-1185">Reference proteome</keyword>
<dbReference type="Pfam" id="PF01417">
    <property type="entry name" value="ENTH"/>
    <property type="match status" value="1"/>
</dbReference>
<feature type="compositionally biased region" description="Basic and acidic residues" evidence="1">
    <location>
        <begin position="277"/>
        <end position="294"/>
    </location>
</feature>
<dbReference type="RefSeq" id="XP_029221133.1">
    <property type="nucleotide sequence ID" value="XM_029362168.1"/>
</dbReference>
<dbReference type="SUPFAM" id="SSF48464">
    <property type="entry name" value="ENTH/VHS domain"/>
    <property type="match status" value="1"/>
</dbReference>
<dbReference type="GO" id="GO:0006897">
    <property type="term" value="P:endocytosis"/>
    <property type="evidence" value="ECO:0007669"/>
    <property type="project" value="TreeGrafter"/>
</dbReference>
<dbReference type="PANTHER" id="PTHR12276">
    <property type="entry name" value="EPSIN/ENT-RELATED"/>
    <property type="match status" value="1"/>
</dbReference>